<dbReference type="Ensembl" id="ENSSHAT00000030239.1">
    <property type="protein sequence ID" value="ENSSHAP00000045311.1"/>
    <property type="gene ID" value="ENSSHAG00000031144.1"/>
</dbReference>
<dbReference type="GO" id="GO:0001935">
    <property type="term" value="P:endothelial cell proliferation"/>
    <property type="evidence" value="ECO:0007669"/>
    <property type="project" value="TreeGrafter"/>
</dbReference>
<dbReference type="GeneID" id="100934767"/>
<dbReference type="Proteomes" id="UP000007648">
    <property type="component" value="Unassembled WGS sequence"/>
</dbReference>
<dbReference type="Pfam" id="PF06607">
    <property type="entry name" value="Prokineticin"/>
    <property type="match status" value="1"/>
</dbReference>
<evidence type="ECO:0000256" key="5">
    <source>
        <dbReference type="ARBA" id="ARBA00023157"/>
    </source>
</evidence>
<feature type="domain" description="Prokineticin" evidence="7">
    <location>
        <begin position="161"/>
        <end position="253"/>
    </location>
</feature>
<evidence type="ECO:0000256" key="2">
    <source>
        <dbReference type="ARBA" id="ARBA00006999"/>
    </source>
</evidence>
<feature type="compositionally biased region" description="Low complexity" evidence="6">
    <location>
        <begin position="130"/>
        <end position="139"/>
    </location>
</feature>
<dbReference type="PANTHER" id="PTHR18821">
    <property type="entry name" value="PROKINETICIN"/>
    <property type="match status" value="1"/>
</dbReference>
<dbReference type="KEGG" id="shr:100934767"/>
<evidence type="ECO:0000259" key="7">
    <source>
        <dbReference type="Pfam" id="PF06607"/>
    </source>
</evidence>
<keyword evidence="3" id="KW-0964">Secreted</keyword>
<dbReference type="AlphaFoldDB" id="A0A7N4V7Z5"/>
<comment type="similarity">
    <text evidence="2">Belongs to the AVIT (prokineticin) family.</text>
</comment>
<sequence length="256" mass="26325">MAGLACGPGLFITARLGGCSREPPRQRGSHLRLSPSPPALLVASSPSPSFPGPLGSLALRIRPNGPECAGAPVGAPLSGPSGCPSRPLAAAPGGPCHLVHPTFPCVAPASAPCQPARRPARPPLSPSAPPLLGSARLSARSPEGAMRTAPRAPSPPLLLLLLLGLLLLLPPSGDTAVITGACDKDPQCGGGMCCAVSIWIRSLRMCTPMGNLGDSCHPLTRKVPFFGKRLHHTCPCLPGLACVRTTFNRFRCLPRK</sequence>
<keyword evidence="9" id="KW-1185">Reference proteome</keyword>
<evidence type="ECO:0000256" key="3">
    <source>
        <dbReference type="ARBA" id="ARBA00022525"/>
    </source>
</evidence>
<evidence type="ECO:0000313" key="9">
    <source>
        <dbReference type="Proteomes" id="UP000007648"/>
    </source>
</evidence>
<dbReference type="RefSeq" id="XP_031816894.1">
    <property type="nucleotide sequence ID" value="XM_031961034.1"/>
</dbReference>
<dbReference type="PANTHER" id="PTHR18821:SF8">
    <property type="entry name" value="PROKINETICIN-2"/>
    <property type="match status" value="1"/>
</dbReference>
<reference evidence="8 9" key="1">
    <citation type="journal article" date="2011" name="Proc. Natl. Acad. Sci. U.S.A.">
        <title>Genetic diversity and population structure of the endangered marsupial Sarcophilus harrisii (Tasmanian devil).</title>
        <authorList>
            <person name="Miller W."/>
            <person name="Hayes V.M."/>
            <person name="Ratan A."/>
            <person name="Petersen D.C."/>
            <person name="Wittekindt N.E."/>
            <person name="Miller J."/>
            <person name="Walenz B."/>
            <person name="Knight J."/>
            <person name="Qi J."/>
            <person name="Zhao F."/>
            <person name="Wang Q."/>
            <person name="Bedoya-Reina O.C."/>
            <person name="Katiyar N."/>
            <person name="Tomsho L.P."/>
            <person name="Kasson L.M."/>
            <person name="Hardie R.A."/>
            <person name="Woodbridge P."/>
            <person name="Tindall E.A."/>
            <person name="Bertelsen M.F."/>
            <person name="Dixon D."/>
            <person name="Pyecroft S."/>
            <person name="Helgen K.M."/>
            <person name="Lesk A.M."/>
            <person name="Pringle T.H."/>
            <person name="Patterson N."/>
            <person name="Zhang Y."/>
            <person name="Kreiss A."/>
            <person name="Woods G.M."/>
            <person name="Jones M.E."/>
            <person name="Schuster S.C."/>
        </authorList>
    </citation>
    <scope>NUCLEOTIDE SEQUENCE [LARGE SCALE GENOMIC DNA]</scope>
</reference>
<dbReference type="OrthoDB" id="6433669at2759"/>
<dbReference type="SUPFAM" id="SSF57190">
    <property type="entry name" value="Colipase-like"/>
    <property type="match status" value="2"/>
</dbReference>
<feature type="region of interest" description="Disordered" evidence="6">
    <location>
        <begin position="17"/>
        <end position="47"/>
    </location>
</feature>
<reference evidence="8" key="3">
    <citation type="submission" date="2025-09" db="UniProtKB">
        <authorList>
            <consortium name="Ensembl"/>
        </authorList>
    </citation>
    <scope>IDENTIFICATION</scope>
</reference>
<evidence type="ECO:0000256" key="6">
    <source>
        <dbReference type="SAM" id="MobiDB-lite"/>
    </source>
</evidence>
<protein>
    <submittedName>
        <fullName evidence="8">Prokineticin 2</fullName>
    </submittedName>
</protein>
<name>A0A7N4V7Z5_SARHA</name>
<feature type="region of interest" description="Disordered" evidence="6">
    <location>
        <begin position="116"/>
        <end position="151"/>
    </location>
</feature>
<dbReference type="GeneTree" id="ENSGT00940000162026"/>
<accession>A0A7N4V7Z5</accession>
<dbReference type="Gene3D" id="2.10.80.10">
    <property type="entry name" value="Lipase, subunit A"/>
    <property type="match status" value="1"/>
</dbReference>
<comment type="subcellular location">
    <subcellularLocation>
        <location evidence="1">Secreted</location>
    </subcellularLocation>
</comment>
<dbReference type="CTD" id="60675"/>
<evidence type="ECO:0000313" key="8">
    <source>
        <dbReference type="Ensembl" id="ENSSHAP00000045311.1"/>
    </source>
</evidence>
<organism evidence="8 9">
    <name type="scientific">Sarcophilus harrisii</name>
    <name type="common">Tasmanian devil</name>
    <name type="synonym">Sarcophilus laniarius</name>
    <dbReference type="NCBI Taxonomy" id="9305"/>
    <lineage>
        <taxon>Eukaryota</taxon>
        <taxon>Metazoa</taxon>
        <taxon>Chordata</taxon>
        <taxon>Craniata</taxon>
        <taxon>Vertebrata</taxon>
        <taxon>Euteleostomi</taxon>
        <taxon>Mammalia</taxon>
        <taxon>Metatheria</taxon>
        <taxon>Dasyuromorphia</taxon>
        <taxon>Dasyuridae</taxon>
        <taxon>Sarcophilus</taxon>
    </lineage>
</organism>
<keyword evidence="5" id="KW-1015">Disulfide bond</keyword>
<proteinExistence type="inferred from homology"/>
<dbReference type="InterPro" id="IPR023569">
    <property type="entry name" value="Prokineticin_domain"/>
</dbReference>
<reference evidence="8" key="2">
    <citation type="submission" date="2025-08" db="UniProtKB">
        <authorList>
            <consortium name="Ensembl"/>
        </authorList>
    </citation>
    <scope>IDENTIFICATION</scope>
</reference>
<dbReference type="InParanoid" id="A0A7N4V7Z5"/>
<dbReference type="InterPro" id="IPR009523">
    <property type="entry name" value="Prokineticin"/>
</dbReference>
<gene>
    <name evidence="8" type="primary">PROK2</name>
</gene>
<keyword evidence="4" id="KW-0732">Signal</keyword>
<evidence type="ECO:0000256" key="1">
    <source>
        <dbReference type="ARBA" id="ARBA00004613"/>
    </source>
</evidence>
<evidence type="ECO:0000256" key="4">
    <source>
        <dbReference type="ARBA" id="ARBA00022729"/>
    </source>
</evidence>
<dbReference type="GO" id="GO:0005576">
    <property type="term" value="C:extracellular region"/>
    <property type="evidence" value="ECO:0007669"/>
    <property type="project" value="UniProtKB-SubCell"/>
</dbReference>